<proteinExistence type="predicted"/>
<protein>
    <submittedName>
        <fullName evidence="2">Uncharacterized protein</fullName>
    </submittedName>
</protein>
<dbReference type="EMBL" id="CAJOBF010001171">
    <property type="protein sequence ID" value="CAF3921290.1"/>
    <property type="molecule type" value="Genomic_DNA"/>
</dbReference>
<dbReference type="Proteomes" id="UP000663842">
    <property type="component" value="Unassembled WGS sequence"/>
</dbReference>
<accession>A0A819IXP1</accession>
<evidence type="ECO:0000313" key="1">
    <source>
        <dbReference type="EMBL" id="CAF3811831.1"/>
    </source>
</evidence>
<dbReference type="EMBL" id="CAJOBJ010000287">
    <property type="protein sequence ID" value="CAF3811831.1"/>
    <property type="molecule type" value="Genomic_DNA"/>
</dbReference>
<dbReference type="AlphaFoldDB" id="A0A819IXP1"/>
<organism evidence="2 3">
    <name type="scientific">Rotaria magnacalcarata</name>
    <dbReference type="NCBI Taxonomy" id="392030"/>
    <lineage>
        <taxon>Eukaryota</taxon>
        <taxon>Metazoa</taxon>
        <taxon>Spiralia</taxon>
        <taxon>Gnathifera</taxon>
        <taxon>Rotifera</taxon>
        <taxon>Eurotatoria</taxon>
        <taxon>Bdelloidea</taxon>
        <taxon>Philodinida</taxon>
        <taxon>Philodinidae</taxon>
        <taxon>Rotaria</taxon>
    </lineage>
</organism>
<gene>
    <name evidence="1" type="ORF">GIL414_LOCUS1682</name>
    <name evidence="2" type="ORF">UXM345_LOCUS11641</name>
</gene>
<comment type="caution">
    <text evidence="2">The sequence shown here is derived from an EMBL/GenBank/DDBJ whole genome shotgun (WGS) entry which is preliminary data.</text>
</comment>
<dbReference type="Proteomes" id="UP000681720">
    <property type="component" value="Unassembled WGS sequence"/>
</dbReference>
<sequence length="785" mass="89412">MNPSKRFKNENSNKDSDDDIIIIESTKASIIHEYCQHIDNIAGESCREYYAMVCTHCNLYLCYIHVEIHRVLLINERDKLVNELNERIEEINQLIENPDRIQQLLIEQIENRKKTKVSFIHQLSLEKLINISKIINDLKQLFEPIRIVLQKTRCVSSIQIKKIQETFLKFDENKKILINNIVDSITIKQHHSANLFQLSNLDRPCRQYELPVHHSVHNEMAASEDVLVINDREHVLLFNLTNCFDDTLIPELIEWKNCVDGKIVDIQYSLYFKLFFILTDEKLFSLNRLSSLVCLYRFTSLPWSCTIMLNSIYILYKYSTIIEQWTFQQASSIQLVKQWKLNEILTESEYDQHLKCIRSNPSQNQLAILIEDDECRWRIALFDHDMNYLHQTNMLPNASTIDWNLIFSFISDQQLIVMDTTTETIYLITINECTSTINYQQYSNSDYPANAYRHIHCLDEVLVTVLCIAGYINSSFCCQHSCSGQHPSVSKSSIDAFVGSFQHNAIIHVPANVKGVDTVVITKNSSTSALVNIRLVIPYGGHVCAFGYGAVKFDYDSSNNRLIYEPCKLYITESKGALTLHDPNSSCLACNNMGVFDGLVFQPGSPAGSIDDFIGSFYHPSINGNKDTAVIVKQTSTIALLSLSGLLPGGKMCSLNAIKVEYVPNTVPPRLLANGYVDCALYFTQEKDGKLTLRDPSFNCARNNCGVFELDIRVLNNLPDNKSPMLFEYLRLLEIHSVNLCELGIIMGVASDADVNISGFTVEVESSTFEINASDFEPEIGLRSF</sequence>
<reference evidence="2" key="1">
    <citation type="submission" date="2021-02" db="EMBL/GenBank/DDBJ databases">
        <authorList>
            <person name="Nowell W R."/>
        </authorList>
    </citation>
    <scope>NUCLEOTIDE SEQUENCE</scope>
</reference>
<evidence type="ECO:0000313" key="3">
    <source>
        <dbReference type="Proteomes" id="UP000663842"/>
    </source>
</evidence>
<evidence type="ECO:0000313" key="2">
    <source>
        <dbReference type="EMBL" id="CAF3921290.1"/>
    </source>
</evidence>
<name>A0A819IXP1_9BILA</name>